<feature type="compositionally biased region" description="Basic and acidic residues" evidence="1">
    <location>
        <begin position="1"/>
        <end position="12"/>
    </location>
</feature>
<feature type="transmembrane region" description="Helical" evidence="2">
    <location>
        <begin position="384"/>
        <end position="405"/>
    </location>
</feature>
<comment type="caution">
    <text evidence="3">The sequence shown here is derived from an EMBL/GenBank/DDBJ whole genome shotgun (WGS) entry which is preliminary data.</text>
</comment>
<protein>
    <submittedName>
        <fullName evidence="3">Uncharacterized protein</fullName>
    </submittedName>
</protein>
<dbReference type="EMBL" id="CAKOGP040001112">
    <property type="protein sequence ID" value="CAJ1943148.1"/>
    <property type="molecule type" value="Genomic_DNA"/>
</dbReference>
<feature type="region of interest" description="Disordered" evidence="1">
    <location>
        <begin position="83"/>
        <end position="104"/>
    </location>
</feature>
<feature type="transmembrane region" description="Helical" evidence="2">
    <location>
        <begin position="343"/>
        <end position="364"/>
    </location>
</feature>
<dbReference type="Proteomes" id="UP001295423">
    <property type="component" value="Unassembled WGS sequence"/>
</dbReference>
<feature type="transmembrane region" description="Helical" evidence="2">
    <location>
        <begin position="247"/>
        <end position="268"/>
    </location>
</feature>
<keyword evidence="2" id="KW-0472">Membrane</keyword>
<gene>
    <name evidence="3" type="ORF">CYCCA115_LOCUS8300</name>
</gene>
<dbReference type="AlphaFoldDB" id="A0AAD2CSF2"/>
<feature type="transmembrane region" description="Helical" evidence="2">
    <location>
        <begin position="213"/>
        <end position="235"/>
    </location>
</feature>
<evidence type="ECO:0000256" key="2">
    <source>
        <dbReference type="SAM" id="Phobius"/>
    </source>
</evidence>
<sequence length="577" mass="64164">MEHSYSDERGEPQEYMVPLSDGGGWRPNSDLSQHSGFGHQAPSRQGIPMRPTRSGRNHPLPLHNGRPQPMEVERTTKFLGASSFQPSSARSESQFSNEKQSSDFSQDGEIEPIVLWNITLPLGLSRIIKQPPSLSQVSVFIVQFAPCFLCCRNSVHSGSTDRAVLTRLNWLCLIFVLSQIIVISLLVISLVFLDDAPGILDEYDPHFWNLNGPAFGVLAVSIILVMVCLGTIRVLQNVDLVGAIRYLWAMLWLVPFEVFLNISLFDYFNVTSVWIRHWWIRPQLSWFRGYYCPLGKADTLCAVPIMGGNDFESEEDWCIYFHNSTTCTQTRDSAQSQMIASMLAYYTVLGALGCFLLFIMLLMVNSLERIISKPIVQKSRETNVPAWLLLPTLGNALAGWLFLFSPSSLLSSRSGAGAENSWIGSVYLVTAALFCIAMLTGWLLSSFSIQDNHDKKRKSIAVIVFIVVMATNTVLLVTLFVASIVLSAALLESPIDEADRGEIACYIDLGGTCTGCGDSVGGNQCPEWGLDEVTSILQTQLKQSATIAMICFLYCISVLRFGFVLRKHLSLYQIDYV</sequence>
<feature type="transmembrane region" description="Helical" evidence="2">
    <location>
        <begin position="545"/>
        <end position="565"/>
    </location>
</feature>
<keyword evidence="4" id="KW-1185">Reference proteome</keyword>
<proteinExistence type="predicted"/>
<keyword evidence="2" id="KW-1133">Transmembrane helix</keyword>
<evidence type="ECO:0000313" key="4">
    <source>
        <dbReference type="Proteomes" id="UP001295423"/>
    </source>
</evidence>
<organism evidence="3 4">
    <name type="scientific">Cylindrotheca closterium</name>
    <dbReference type="NCBI Taxonomy" id="2856"/>
    <lineage>
        <taxon>Eukaryota</taxon>
        <taxon>Sar</taxon>
        <taxon>Stramenopiles</taxon>
        <taxon>Ochrophyta</taxon>
        <taxon>Bacillariophyta</taxon>
        <taxon>Bacillariophyceae</taxon>
        <taxon>Bacillariophycidae</taxon>
        <taxon>Bacillariales</taxon>
        <taxon>Bacillariaceae</taxon>
        <taxon>Cylindrotheca</taxon>
    </lineage>
</organism>
<evidence type="ECO:0000313" key="3">
    <source>
        <dbReference type="EMBL" id="CAJ1943148.1"/>
    </source>
</evidence>
<feature type="region of interest" description="Disordered" evidence="1">
    <location>
        <begin position="1"/>
        <end position="68"/>
    </location>
</feature>
<feature type="transmembrane region" description="Helical" evidence="2">
    <location>
        <begin position="170"/>
        <end position="193"/>
    </location>
</feature>
<name>A0AAD2CSF2_9STRA</name>
<accession>A0AAD2CSF2</accession>
<evidence type="ECO:0000256" key="1">
    <source>
        <dbReference type="SAM" id="MobiDB-lite"/>
    </source>
</evidence>
<feature type="transmembrane region" description="Helical" evidence="2">
    <location>
        <begin position="425"/>
        <end position="449"/>
    </location>
</feature>
<feature type="transmembrane region" description="Helical" evidence="2">
    <location>
        <begin position="461"/>
        <end position="491"/>
    </location>
</feature>
<keyword evidence="2" id="KW-0812">Transmembrane</keyword>
<reference evidence="3" key="1">
    <citation type="submission" date="2023-08" db="EMBL/GenBank/DDBJ databases">
        <authorList>
            <person name="Audoor S."/>
            <person name="Bilcke G."/>
        </authorList>
    </citation>
    <scope>NUCLEOTIDE SEQUENCE</scope>
</reference>